<reference evidence="2" key="1">
    <citation type="submission" date="2016-10" db="EMBL/GenBank/DDBJ databases">
        <authorList>
            <person name="de Groot N.N."/>
        </authorList>
    </citation>
    <scope>NUCLEOTIDE SEQUENCE</scope>
</reference>
<protein>
    <recommendedName>
        <fullName evidence="1">Gamma-glutamylcyclotransferase AIG2-like domain-containing protein</fullName>
    </recommendedName>
</protein>
<evidence type="ECO:0000313" key="2">
    <source>
        <dbReference type="EMBL" id="SFV76742.1"/>
    </source>
</evidence>
<evidence type="ECO:0000259" key="1">
    <source>
        <dbReference type="Pfam" id="PF06094"/>
    </source>
</evidence>
<dbReference type="InterPro" id="IPR009288">
    <property type="entry name" value="AIG2-like_dom"/>
</dbReference>
<dbReference type="CDD" id="cd06661">
    <property type="entry name" value="GGCT_like"/>
    <property type="match status" value="1"/>
</dbReference>
<dbReference type="Pfam" id="PF06094">
    <property type="entry name" value="GGACT"/>
    <property type="match status" value="1"/>
</dbReference>
<feature type="domain" description="Gamma-glutamylcyclotransferase AIG2-like" evidence="1">
    <location>
        <begin position="15"/>
        <end position="73"/>
    </location>
</feature>
<proteinExistence type="predicted"/>
<gene>
    <name evidence="2" type="ORF">MNB_SUP05-4-403</name>
</gene>
<dbReference type="InterPro" id="IPR013024">
    <property type="entry name" value="GGCT-like"/>
</dbReference>
<dbReference type="EMBL" id="FPHR01000006">
    <property type="protein sequence ID" value="SFV76742.1"/>
    <property type="molecule type" value="Genomic_DNA"/>
</dbReference>
<name>A0A1W1D8I3_9ZZZZ</name>
<sequence>MVAIDNEEVVRISGKTHHPIAILGNKTNEIKGMVFEITAEELAHSDQYEVDAYQRVLGKMQSGIEAWVYVSASNNTSTDKA</sequence>
<accession>A0A1W1D8I3</accession>
<organism evidence="2">
    <name type="scientific">hydrothermal vent metagenome</name>
    <dbReference type="NCBI Taxonomy" id="652676"/>
    <lineage>
        <taxon>unclassified sequences</taxon>
        <taxon>metagenomes</taxon>
        <taxon>ecological metagenomes</taxon>
    </lineage>
</organism>
<dbReference type="SUPFAM" id="SSF110857">
    <property type="entry name" value="Gamma-glutamyl cyclotransferase-like"/>
    <property type="match status" value="1"/>
</dbReference>
<dbReference type="AlphaFoldDB" id="A0A1W1D8I3"/>
<dbReference type="Gene3D" id="3.10.490.10">
    <property type="entry name" value="Gamma-glutamyl cyclotransferase-like"/>
    <property type="match status" value="1"/>
</dbReference>
<dbReference type="InterPro" id="IPR036568">
    <property type="entry name" value="GGCT-like_sf"/>
</dbReference>